<dbReference type="Proteomes" id="UP001185927">
    <property type="component" value="Unassembled WGS sequence"/>
</dbReference>
<evidence type="ECO:0000259" key="1">
    <source>
        <dbReference type="Pfam" id="PF11706"/>
    </source>
</evidence>
<dbReference type="PANTHER" id="PTHR35525">
    <property type="entry name" value="BLL6575 PROTEIN"/>
    <property type="match status" value="1"/>
</dbReference>
<name>A0ABU4C466_RHOGO</name>
<evidence type="ECO:0000313" key="3">
    <source>
        <dbReference type="Proteomes" id="UP001185927"/>
    </source>
</evidence>
<dbReference type="Pfam" id="PF11706">
    <property type="entry name" value="zf-CGNR"/>
    <property type="match status" value="1"/>
</dbReference>
<dbReference type="RefSeq" id="WP_317545524.1">
    <property type="nucleotide sequence ID" value="NZ_JAWLKB010000030.1"/>
</dbReference>
<dbReference type="Pfam" id="PF07336">
    <property type="entry name" value="ABATE"/>
    <property type="match status" value="1"/>
</dbReference>
<sequence>MQVTLDDYSQGAIFATELVNTSPRVWVIAGDMLSGPQALKTLLDNNNVHPDALVHDLVDGSDLEQVRALREAVREILDAPSPSDLVDLTRRALSTVPHHVELVQQEGRSWRWNAVPDNALSLADELALFIGYALLGTLRTLGFERFRPCSSPTCNGVFVDTSRGGRRRYCMPELCGNRINVANHRQRKQNLGDH</sequence>
<dbReference type="EMBL" id="JAWLKB010000030">
    <property type="protein sequence ID" value="MDV6271061.1"/>
    <property type="molecule type" value="Genomic_DNA"/>
</dbReference>
<keyword evidence="3" id="KW-1185">Reference proteome</keyword>
<dbReference type="Gene3D" id="1.10.3300.10">
    <property type="entry name" value="Jann2411-like domain"/>
    <property type="match status" value="1"/>
</dbReference>
<dbReference type="SUPFAM" id="SSF160904">
    <property type="entry name" value="Jann2411-like"/>
    <property type="match status" value="1"/>
</dbReference>
<dbReference type="InterPro" id="IPR010852">
    <property type="entry name" value="ABATE"/>
</dbReference>
<feature type="domain" description="Zinc finger CGNR" evidence="1">
    <location>
        <begin position="145"/>
        <end position="188"/>
    </location>
</feature>
<comment type="caution">
    <text evidence="2">The sequence shown here is derived from an EMBL/GenBank/DDBJ whole genome shotgun (WGS) entry which is preliminary data.</text>
</comment>
<dbReference type="InterPro" id="IPR023286">
    <property type="entry name" value="ABATE_dom_sf"/>
</dbReference>
<protein>
    <submittedName>
        <fullName evidence="2">CGNR zinc finger domain-containing protein</fullName>
    </submittedName>
</protein>
<reference evidence="2 3" key="1">
    <citation type="submission" date="2023-10" db="EMBL/GenBank/DDBJ databases">
        <title>Development of a sustainable strategy for remediation of hydrocarbon-contaminated territories based on the waste exchange concept.</title>
        <authorList>
            <person name="Krivoruchko A."/>
        </authorList>
    </citation>
    <scope>NUCLEOTIDE SEQUENCE [LARGE SCALE GENOMIC DNA]</scope>
    <source>
        <strain evidence="2 3">IEGM 1203</strain>
    </source>
</reference>
<organism evidence="2 3">
    <name type="scientific">Rhodococcus globerulus</name>
    <dbReference type="NCBI Taxonomy" id="33008"/>
    <lineage>
        <taxon>Bacteria</taxon>
        <taxon>Bacillati</taxon>
        <taxon>Actinomycetota</taxon>
        <taxon>Actinomycetes</taxon>
        <taxon>Mycobacteriales</taxon>
        <taxon>Nocardiaceae</taxon>
        <taxon>Rhodococcus</taxon>
    </lineage>
</organism>
<gene>
    <name evidence="2" type="ORF">R3Q16_31010</name>
</gene>
<evidence type="ECO:0000313" key="2">
    <source>
        <dbReference type="EMBL" id="MDV6271061.1"/>
    </source>
</evidence>
<proteinExistence type="predicted"/>
<dbReference type="InterPro" id="IPR021005">
    <property type="entry name" value="Znf_CGNR"/>
</dbReference>
<dbReference type="PANTHER" id="PTHR35525:SF3">
    <property type="entry name" value="BLL6575 PROTEIN"/>
    <property type="match status" value="1"/>
</dbReference>
<accession>A0ABU4C466</accession>